<name>A0AA36MZV3_9DINO</name>
<dbReference type="PANTHER" id="PTHR31306">
    <property type="entry name" value="ALPHA-1,6-MANNOSYLTRANSFERASE MNN11-RELATED"/>
    <property type="match status" value="1"/>
</dbReference>
<comment type="caution">
    <text evidence="4">The sequence shown here is derived from an EMBL/GenBank/DDBJ whole genome shotgun (WGS) entry which is preliminary data.</text>
</comment>
<dbReference type="GO" id="GO:0000139">
    <property type="term" value="C:Golgi membrane"/>
    <property type="evidence" value="ECO:0007669"/>
    <property type="project" value="TreeGrafter"/>
</dbReference>
<evidence type="ECO:0000256" key="2">
    <source>
        <dbReference type="ARBA" id="ARBA00022676"/>
    </source>
</evidence>
<keyword evidence="5" id="KW-1185">Reference proteome</keyword>
<dbReference type="InterPro" id="IPR008630">
    <property type="entry name" value="Glyco_trans_34"/>
</dbReference>
<comment type="similarity">
    <text evidence="1">Belongs to the glycosyltransferase 34 family.</text>
</comment>
<evidence type="ECO:0000256" key="3">
    <source>
        <dbReference type="ARBA" id="ARBA00022679"/>
    </source>
</evidence>
<dbReference type="AlphaFoldDB" id="A0AA36MZV3"/>
<evidence type="ECO:0000313" key="4">
    <source>
        <dbReference type="EMBL" id="CAJ1386775.1"/>
    </source>
</evidence>
<gene>
    <name evidence="4" type="ORF">EVOR1521_LOCUS12975</name>
</gene>
<dbReference type="GO" id="GO:0016757">
    <property type="term" value="F:glycosyltransferase activity"/>
    <property type="evidence" value="ECO:0007669"/>
    <property type="project" value="UniProtKB-KW"/>
</dbReference>
<dbReference type="GO" id="GO:0006487">
    <property type="term" value="P:protein N-linked glycosylation"/>
    <property type="evidence" value="ECO:0007669"/>
    <property type="project" value="TreeGrafter"/>
</dbReference>
<evidence type="ECO:0000256" key="1">
    <source>
        <dbReference type="ARBA" id="ARBA00005664"/>
    </source>
</evidence>
<dbReference type="Gene3D" id="3.90.550.10">
    <property type="entry name" value="Spore Coat Polysaccharide Biosynthesis Protein SpsA, Chain A"/>
    <property type="match status" value="1"/>
</dbReference>
<dbReference type="Proteomes" id="UP001178507">
    <property type="component" value="Unassembled WGS sequence"/>
</dbReference>
<sequence length="543" mass="60001">MARWRFLVVTAFDVNYEVGFLCSTVNEAYCRQHGYGFLRLCVEAGQLRELSQGRHLAWAKVALLCHLLGEATHEASCLASVPPATDVDYVVWVDADAMVLDQRQPLEAFVELAQAADFIIGEDMADTDLLNTGLMFFRSSDYCRRLARRWWIDSDPHWHHELCWDQTGLCRLLEAEGLGISKPWFSWCGGPRFKRFGSKIFVFDCGGFNFKYVNNCAFVFHAVGERELLFSFSRQLLLKRDRLAAAVREGFVVGGQNFDQASTNLPPSAVSEAGRALEFWRAFGVGRTGKAGHGPPLGWAPCDETSPLAEQAEMEVGPQESREGLALRFGEAVVALRRPSAASAASAASGEESCRARLWQVLDYADGRLPPFGPLSFTSTRPWRLHGWRAEGLASLEAGGLFGDPVLDVEPPNCQTPLQEAKAQCHVAVLWGAKEFLLFAPSERLKDLTQSVWDDPSEVARHGLTVRRRVLRQGHALHVPRGWWITSRCISGAATLRRSPFGSSCSASKGCARSGFQCAASCAKRGGSGAERWSSRIRIKAVD</sequence>
<keyword evidence="3" id="KW-0808">Transferase</keyword>
<dbReference type="EMBL" id="CAUJNA010001413">
    <property type="protein sequence ID" value="CAJ1386775.1"/>
    <property type="molecule type" value="Genomic_DNA"/>
</dbReference>
<proteinExistence type="inferred from homology"/>
<evidence type="ECO:0000313" key="5">
    <source>
        <dbReference type="Proteomes" id="UP001178507"/>
    </source>
</evidence>
<protein>
    <recommendedName>
        <fullName evidence="6">Nucleotide-diphospho-sugar transferase domain-containing protein</fullName>
    </recommendedName>
</protein>
<evidence type="ECO:0008006" key="6">
    <source>
        <dbReference type="Google" id="ProtNLM"/>
    </source>
</evidence>
<dbReference type="PANTHER" id="PTHR31306:SF4">
    <property type="entry name" value="ALPHA-1,2-GALACTOSYLTRANSFERASE"/>
    <property type="match status" value="1"/>
</dbReference>
<reference evidence="4" key="1">
    <citation type="submission" date="2023-08" db="EMBL/GenBank/DDBJ databases">
        <authorList>
            <person name="Chen Y."/>
            <person name="Shah S."/>
            <person name="Dougan E. K."/>
            <person name="Thang M."/>
            <person name="Chan C."/>
        </authorList>
    </citation>
    <scope>NUCLEOTIDE SEQUENCE</scope>
</reference>
<keyword evidence="2" id="KW-0328">Glycosyltransferase</keyword>
<accession>A0AA36MZV3</accession>
<organism evidence="4 5">
    <name type="scientific">Effrenium voratum</name>
    <dbReference type="NCBI Taxonomy" id="2562239"/>
    <lineage>
        <taxon>Eukaryota</taxon>
        <taxon>Sar</taxon>
        <taxon>Alveolata</taxon>
        <taxon>Dinophyceae</taxon>
        <taxon>Suessiales</taxon>
        <taxon>Symbiodiniaceae</taxon>
        <taxon>Effrenium</taxon>
    </lineage>
</organism>
<dbReference type="InterPro" id="IPR029044">
    <property type="entry name" value="Nucleotide-diphossugar_trans"/>
</dbReference>